<name>T1PHF9_MUSDO</name>
<dbReference type="Pfam" id="PF00160">
    <property type="entry name" value="Pro_isomerase"/>
    <property type="match status" value="1"/>
</dbReference>
<reference evidence="10" key="3">
    <citation type="submission" date="2025-04" db="UniProtKB">
        <authorList>
            <consortium name="RefSeq"/>
        </authorList>
    </citation>
    <scope>IDENTIFICATION</scope>
    <source>
        <strain evidence="10">Aabys</strain>
    </source>
</reference>
<evidence type="ECO:0000256" key="1">
    <source>
        <dbReference type="ARBA" id="ARBA00000971"/>
    </source>
</evidence>
<dbReference type="CDD" id="cd01926">
    <property type="entry name" value="cyclophilin_ABH_like"/>
    <property type="match status" value="1"/>
</dbReference>
<dbReference type="VEuPathDB" id="VectorBase:MDOMA2_018174"/>
<keyword evidence="4 5" id="KW-0413">Isomerase</keyword>
<dbReference type="AlphaFoldDB" id="T1PHF9"/>
<dbReference type="EnsemblMetazoa" id="MDOA006566-RA">
    <property type="protein sequence ID" value="MDOA006566-PA"/>
    <property type="gene ID" value="MDOA006566"/>
</dbReference>
<dbReference type="InterPro" id="IPR029000">
    <property type="entry name" value="Cyclophilin-like_dom_sf"/>
</dbReference>
<gene>
    <name evidence="8" type="primary">101898665</name>
    <name evidence="10" type="synonym">LOC101898665</name>
</gene>
<evidence type="ECO:0000313" key="8">
    <source>
        <dbReference type="EnsemblMetazoa" id="MDOA006566-PA"/>
    </source>
</evidence>
<dbReference type="EMBL" id="KA647328">
    <property type="protein sequence ID" value="AFP61957.1"/>
    <property type="molecule type" value="mRNA"/>
</dbReference>
<accession>T1PHF9</accession>
<organism evidence="7">
    <name type="scientific">Musca domestica</name>
    <name type="common">House fly</name>
    <dbReference type="NCBI Taxonomy" id="7370"/>
    <lineage>
        <taxon>Eukaryota</taxon>
        <taxon>Metazoa</taxon>
        <taxon>Ecdysozoa</taxon>
        <taxon>Arthropoda</taxon>
        <taxon>Hexapoda</taxon>
        <taxon>Insecta</taxon>
        <taxon>Pterygota</taxon>
        <taxon>Neoptera</taxon>
        <taxon>Endopterygota</taxon>
        <taxon>Diptera</taxon>
        <taxon>Brachycera</taxon>
        <taxon>Muscomorpha</taxon>
        <taxon>Muscoidea</taxon>
        <taxon>Muscidae</taxon>
        <taxon>Musca</taxon>
    </lineage>
</organism>
<protein>
    <recommendedName>
        <fullName evidence="5">Peptidyl-prolyl cis-trans isomerase</fullName>
        <shortName evidence="5">PPIase</shortName>
        <ecNumber evidence="5">5.2.1.8</ecNumber>
    </recommendedName>
</protein>
<dbReference type="VEuPathDB" id="VectorBase:MDOA006566"/>
<dbReference type="GO" id="GO:0005737">
    <property type="term" value="C:cytoplasm"/>
    <property type="evidence" value="ECO:0007669"/>
    <property type="project" value="TreeGrafter"/>
</dbReference>
<comment type="similarity">
    <text evidence="5">Belongs to the cyclophilin-type PPIase family.</text>
</comment>
<reference evidence="7" key="1">
    <citation type="submission" date="2012-08" db="EMBL/GenBank/DDBJ databases">
        <title>Transcriptome of adult Musca domestica launches a platform for comparative house fly gene expression and characterization of differential gene expression among resistant and susceptible house flies.</title>
        <authorList>
            <person name="Liu N."/>
            <person name="Zhang L."/>
            <person name="Li M."/>
            <person name="Reid W."/>
        </authorList>
    </citation>
    <scope>NUCLEOTIDE SEQUENCE</scope>
    <source>
        <strain evidence="7">ALHF</strain>
        <tissue evidence="7">Whole body</tissue>
    </source>
</reference>
<dbReference type="GO" id="GO:0006457">
    <property type="term" value="P:protein folding"/>
    <property type="evidence" value="ECO:0007669"/>
    <property type="project" value="InterPro"/>
</dbReference>
<evidence type="ECO:0000256" key="5">
    <source>
        <dbReference type="RuleBase" id="RU363019"/>
    </source>
</evidence>
<dbReference type="InterPro" id="IPR002130">
    <property type="entry name" value="Cyclophilin-type_PPIase_dom"/>
</dbReference>
<evidence type="ECO:0000313" key="7">
    <source>
        <dbReference type="EMBL" id="AFP61957.1"/>
    </source>
</evidence>
<evidence type="ECO:0000256" key="2">
    <source>
        <dbReference type="ARBA" id="ARBA00002388"/>
    </source>
</evidence>
<dbReference type="PANTHER" id="PTHR11071">
    <property type="entry name" value="PEPTIDYL-PROLYL CIS-TRANS ISOMERASE"/>
    <property type="match status" value="1"/>
</dbReference>
<dbReference type="STRING" id="7370.T1PHF9"/>
<evidence type="ECO:0000313" key="10">
    <source>
        <dbReference type="RefSeq" id="XP_005183997.1"/>
    </source>
</evidence>
<dbReference type="PANTHER" id="PTHR11071:SF561">
    <property type="entry name" value="PEPTIDYL-PROLYL CIS-TRANS ISOMERASE D-RELATED"/>
    <property type="match status" value="1"/>
</dbReference>
<proteinExistence type="evidence at transcript level"/>
<dbReference type="GO" id="GO:0016018">
    <property type="term" value="F:cyclosporin A binding"/>
    <property type="evidence" value="ECO:0007669"/>
    <property type="project" value="TreeGrafter"/>
</dbReference>
<dbReference type="RefSeq" id="XP_005183997.1">
    <property type="nucleotide sequence ID" value="XM_005183940.3"/>
</dbReference>
<comment type="catalytic activity">
    <reaction evidence="1 5">
        <text>[protein]-peptidylproline (omega=180) = [protein]-peptidylproline (omega=0)</text>
        <dbReference type="Rhea" id="RHEA:16237"/>
        <dbReference type="Rhea" id="RHEA-COMP:10747"/>
        <dbReference type="Rhea" id="RHEA-COMP:10748"/>
        <dbReference type="ChEBI" id="CHEBI:83833"/>
        <dbReference type="ChEBI" id="CHEBI:83834"/>
        <dbReference type="EC" id="5.2.1.8"/>
    </reaction>
</comment>
<keyword evidence="9" id="KW-1185">Reference proteome</keyword>
<feature type="domain" description="PPIase cyclophilin-type" evidence="6">
    <location>
        <begin position="57"/>
        <end position="213"/>
    </location>
</feature>
<dbReference type="FunFam" id="2.40.100.10:FF:000013">
    <property type="entry name" value="Peptidyl-prolyl cis-trans isomerase"/>
    <property type="match status" value="1"/>
</dbReference>
<dbReference type="OrthoDB" id="193499at2759"/>
<comment type="function">
    <text evidence="2 5">PPIases accelerate the folding of proteins. It catalyzes the cis-trans isomerization of proline imidic peptide bonds in oligopeptides.</text>
</comment>
<dbReference type="KEGG" id="mde:101898665"/>
<dbReference type="Gene3D" id="2.40.100.10">
    <property type="entry name" value="Cyclophilin-like"/>
    <property type="match status" value="1"/>
</dbReference>
<reference evidence="8" key="2">
    <citation type="submission" date="2020-05" db="UniProtKB">
        <authorList>
            <consortium name="EnsemblMetazoa"/>
        </authorList>
    </citation>
    <scope>IDENTIFICATION</scope>
    <source>
        <strain evidence="8">Aabys</strain>
    </source>
</reference>
<dbReference type="SUPFAM" id="SSF50891">
    <property type="entry name" value="Cyclophilin-like"/>
    <property type="match status" value="1"/>
</dbReference>
<evidence type="ECO:0000256" key="3">
    <source>
        <dbReference type="ARBA" id="ARBA00023110"/>
    </source>
</evidence>
<evidence type="ECO:0000313" key="9">
    <source>
        <dbReference type="Proteomes" id="UP001652621"/>
    </source>
</evidence>
<dbReference type="Proteomes" id="UP001652621">
    <property type="component" value="Unplaced"/>
</dbReference>
<dbReference type="InterPro" id="IPR020892">
    <property type="entry name" value="Cyclophilin-type_PPIase_CS"/>
</dbReference>
<dbReference type="PROSITE" id="PS50072">
    <property type="entry name" value="CSA_PPIASE_2"/>
    <property type="match status" value="1"/>
</dbReference>
<dbReference type="GO" id="GO:0003755">
    <property type="term" value="F:peptidyl-prolyl cis-trans isomerase activity"/>
    <property type="evidence" value="ECO:0007669"/>
    <property type="project" value="UniProtKB-UniRule"/>
</dbReference>
<dbReference type="GeneID" id="101898665"/>
<dbReference type="EC" id="5.2.1.8" evidence="5"/>
<sequence length="214" mass="22871">MSFLGATLARCVKMTAGSTNSSASFSLLTTGIKSAQLQFGFLSVRNFASKMGLPRVFFDMTADGQPLGRIVMELRSDVVPKTAENFRALCTGEKGFGYKGSCFHRVIPNFMCQGGDFTNHNGTGGKSIYGNKFADENFTLKHTGPGILSMANAGANTNGSQFFICTVKTAWLDNKHVVFGQVVDGMDVVKQIESYGSQSGKTSKKIVVADCGAL</sequence>
<dbReference type="PRINTS" id="PR00153">
    <property type="entry name" value="CSAPPISMRASE"/>
</dbReference>
<evidence type="ECO:0000259" key="6">
    <source>
        <dbReference type="PROSITE" id="PS50072"/>
    </source>
</evidence>
<dbReference type="PROSITE" id="PS00170">
    <property type="entry name" value="CSA_PPIASE_1"/>
    <property type="match status" value="1"/>
</dbReference>
<evidence type="ECO:0000256" key="4">
    <source>
        <dbReference type="ARBA" id="ARBA00023235"/>
    </source>
</evidence>
<keyword evidence="3 5" id="KW-0697">Rotamase</keyword>